<dbReference type="EMBL" id="JAHRIQ010060020">
    <property type="protein sequence ID" value="MEQ2240950.1"/>
    <property type="molecule type" value="Genomic_DNA"/>
</dbReference>
<comment type="caution">
    <text evidence="1">The sequence shown here is derived from an EMBL/GenBank/DDBJ whole genome shotgun (WGS) entry which is preliminary data.</text>
</comment>
<evidence type="ECO:0000313" key="1">
    <source>
        <dbReference type="EMBL" id="MEQ2240950.1"/>
    </source>
</evidence>
<accession>A0ABV0U8S9</accession>
<sequence length="121" mass="13706">MTVPICPSVSSEQAQNAPTHTFFLLSLHAFYTHLHAHTKKVIQTQLQYVDVSLTSNQLFSYLYLVPCKSIYTPLTLAFRVRQQPEPAQSLTKLRVPKPSGAFNKCLKFNTNIGSKIFIFDC</sequence>
<evidence type="ECO:0000313" key="2">
    <source>
        <dbReference type="Proteomes" id="UP001482620"/>
    </source>
</evidence>
<protein>
    <submittedName>
        <fullName evidence="1">Uncharacterized protein</fullName>
    </submittedName>
</protein>
<name>A0ABV0U8S9_9TELE</name>
<proteinExistence type="predicted"/>
<organism evidence="1 2">
    <name type="scientific">Ilyodon furcidens</name>
    <name type="common">goldbreast splitfin</name>
    <dbReference type="NCBI Taxonomy" id="33524"/>
    <lineage>
        <taxon>Eukaryota</taxon>
        <taxon>Metazoa</taxon>
        <taxon>Chordata</taxon>
        <taxon>Craniata</taxon>
        <taxon>Vertebrata</taxon>
        <taxon>Euteleostomi</taxon>
        <taxon>Actinopterygii</taxon>
        <taxon>Neopterygii</taxon>
        <taxon>Teleostei</taxon>
        <taxon>Neoteleostei</taxon>
        <taxon>Acanthomorphata</taxon>
        <taxon>Ovalentaria</taxon>
        <taxon>Atherinomorphae</taxon>
        <taxon>Cyprinodontiformes</taxon>
        <taxon>Goodeidae</taxon>
        <taxon>Ilyodon</taxon>
    </lineage>
</organism>
<reference evidence="1 2" key="1">
    <citation type="submission" date="2021-06" db="EMBL/GenBank/DDBJ databases">
        <authorList>
            <person name="Palmer J.M."/>
        </authorList>
    </citation>
    <scope>NUCLEOTIDE SEQUENCE [LARGE SCALE GENOMIC DNA]</scope>
    <source>
        <strain evidence="2">if_2019</strain>
        <tissue evidence="1">Muscle</tissue>
    </source>
</reference>
<gene>
    <name evidence="1" type="ORF">ILYODFUR_020358</name>
</gene>
<dbReference type="Proteomes" id="UP001482620">
    <property type="component" value="Unassembled WGS sequence"/>
</dbReference>
<keyword evidence="2" id="KW-1185">Reference proteome</keyword>